<dbReference type="EMBL" id="CP104694">
    <property type="protein sequence ID" value="UXI67773.1"/>
    <property type="molecule type" value="Genomic_DNA"/>
</dbReference>
<keyword evidence="3" id="KW-1185">Reference proteome</keyword>
<protein>
    <submittedName>
        <fullName evidence="2">Glycosyltransferase family 2 protein</fullName>
    </submittedName>
</protein>
<dbReference type="PANTHER" id="PTHR43179">
    <property type="entry name" value="RHAMNOSYLTRANSFERASE WBBL"/>
    <property type="match status" value="1"/>
</dbReference>
<dbReference type="Gene3D" id="3.90.550.10">
    <property type="entry name" value="Spore Coat Polysaccharide Biosynthesis Protein SpsA, Chain A"/>
    <property type="match status" value="1"/>
</dbReference>
<dbReference type="RefSeq" id="WP_261694742.1">
    <property type="nucleotide sequence ID" value="NZ_CP104694.1"/>
</dbReference>
<dbReference type="Proteomes" id="UP001064632">
    <property type="component" value="Chromosome"/>
</dbReference>
<dbReference type="PANTHER" id="PTHR43179:SF7">
    <property type="entry name" value="RHAMNOSYLTRANSFERASE WBBL"/>
    <property type="match status" value="1"/>
</dbReference>
<evidence type="ECO:0000313" key="3">
    <source>
        <dbReference type="Proteomes" id="UP001064632"/>
    </source>
</evidence>
<dbReference type="InterPro" id="IPR001173">
    <property type="entry name" value="Glyco_trans_2-like"/>
</dbReference>
<reference evidence="2" key="1">
    <citation type="submission" date="2022-09" db="EMBL/GenBank/DDBJ databases">
        <title>Tahibacter sp. nov., isolated from a fresh water.</title>
        <authorList>
            <person name="Baek J.H."/>
            <person name="Lee J.K."/>
            <person name="Kim J.M."/>
            <person name="Jeon C.O."/>
        </authorList>
    </citation>
    <scope>NUCLEOTIDE SEQUENCE</scope>
    <source>
        <strain evidence="2">W38</strain>
    </source>
</reference>
<proteinExistence type="predicted"/>
<gene>
    <name evidence="2" type="ORF">N4264_24070</name>
</gene>
<accession>A0ABY6BCK7</accession>
<dbReference type="SUPFAM" id="SSF53448">
    <property type="entry name" value="Nucleotide-diphospho-sugar transferases"/>
    <property type="match status" value="1"/>
</dbReference>
<name>A0ABY6BCK7_9GAMM</name>
<dbReference type="Pfam" id="PF00535">
    <property type="entry name" value="Glycos_transf_2"/>
    <property type="match status" value="1"/>
</dbReference>
<evidence type="ECO:0000313" key="2">
    <source>
        <dbReference type="EMBL" id="UXI67773.1"/>
    </source>
</evidence>
<dbReference type="InterPro" id="IPR029044">
    <property type="entry name" value="Nucleotide-diphossugar_trans"/>
</dbReference>
<sequence length="296" mass="32304">MRPGLTSVIVVAANSGPGLLDCVRRALDSDTPVELLISDNASRDGSVDALRRQWAGDARVRILDNGANLGFGAGANRAAAQAQGDALVILNPDCYVDPPTFAAVRRVASAHANAGIVGVRIVDALGNDEPASIRRDPTLRRSLMTLTGLSRRESESARYEGVNAVVDSARANATFEVEAISGAFMYLPRRAFDAVGGFDEGYFLHCEDLDLCRRLRDSGHRVLYAGEIRLEHGKGGSSHGRPVFVAWHKHRGMWRWFRRFDPAARNPLVAVLVGVGLWARFAAQLPRLILRRWARS</sequence>
<evidence type="ECO:0000259" key="1">
    <source>
        <dbReference type="Pfam" id="PF00535"/>
    </source>
</evidence>
<feature type="domain" description="Glycosyltransferase 2-like" evidence="1">
    <location>
        <begin position="7"/>
        <end position="135"/>
    </location>
</feature>
<organism evidence="2 3">
    <name type="scientific">Tahibacter amnicola</name>
    <dbReference type="NCBI Taxonomy" id="2976241"/>
    <lineage>
        <taxon>Bacteria</taxon>
        <taxon>Pseudomonadati</taxon>
        <taxon>Pseudomonadota</taxon>
        <taxon>Gammaproteobacteria</taxon>
        <taxon>Lysobacterales</taxon>
        <taxon>Rhodanobacteraceae</taxon>
        <taxon>Tahibacter</taxon>
    </lineage>
</organism>